<dbReference type="Proteomes" id="UP000652219">
    <property type="component" value="Unassembled WGS sequence"/>
</dbReference>
<accession>A0A8H6MWW2</accession>
<keyword evidence="3" id="KW-1185">Reference proteome</keyword>
<name>A0A8H6MWW2_9PEZI</name>
<feature type="compositionally biased region" description="Basic and acidic residues" evidence="1">
    <location>
        <begin position="216"/>
        <end position="232"/>
    </location>
</feature>
<sequence length="380" mass="41129">MPASGARRPGIPRWFLPRHSTGPKLAGAAETGRDDFFLASSASPLNEKPPGFRENEGKPRGHRPRTAASRNGTTALRKTHLYRMGKQTSRRTHTRFAAIHPATHLRDIIRTANNGRQECVWGGGRRKEGGHLAGQAGWAGLLLRFLAVRTEKETDVRIPPQLLLVACSLCFFHRPKLSPAPRQKKTTEGSRGEANSGNDNGGGGEGIEASLLPAKQESRRTAEGGPRGEKVPARTPYVGGFTRASHGVPVPCKLVGVLVLGTAAGGAYTTLEGWTWAGWVVVAALPRGWAGNKRRLPDVVIVCLARGVVGFCKACLAGLQKLWNGVASPPSAIQEFNTKKREFEPDDNPSSIWKGNRRPPSAGRVLRPEKPRHGNRNRNP</sequence>
<reference evidence="2 3" key="1">
    <citation type="journal article" date="2020" name="Phytopathology">
        <title>Genome Sequence Resources of Colletotrichum truncatum, C. plurivorum, C. musicola, and C. sojae: Four Species Pathogenic to Soybean (Glycine max).</title>
        <authorList>
            <person name="Rogerio F."/>
            <person name="Boufleur T.R."/>
            <person name="Ciampi-Guillardi M."/>
            <person name="Sukno S.A."/>
            <person name="Thon M.R."/>
            <person name="Massola Junior N.S."/>
            <person name="Baroncelli R."/>
        </authorList>
    </citation>
    <scope>NUCLEOTIDE SEQUENCE [LARGE SCALE GENOMIC DNA]</scope>
    <source>
        <strain evidence="2 3">LFN0009</strain>
    </source>
</reference>
<evidence type="ECO:0000313" key="2">
    <source>
        <dbReference type="EMBL" id="KAF6811201.1"/>
    </source>
</evidence>
<organism evidence="2 3">
    <name type="scientific">Colletotrichum sojae</name>
    <dbReference type="NCBI Taxonomy" id="2175907"/>
    <lineage>
        <taxon>Eukaryota</taxon>
        <taxon>Fungi</taxon>
        <taxon>Dikarya</taxon>
        <taxon>Ascomycota</taxon>
        <taxon>Pezizomycotina</taxon>
        <taxon>Sordariomycetes</taxon>
        <taxon>Hypocreomycetidae</taxon>
        <taxon>Glomerellales</taxon>
        <taxon>Glomerellaceae</taxon>
        <taxon>Colletotrichum</taxon>
        <taxon>Colletotrichum orchidearum species complex</taxon>
    </lineage>
</organism>
<feature type="region of interest" description="Disordered" evidence="1">
    <location>
        <begin position="178"/>
        <end position="234"/>
    </location>
</feature>
<dbReference type="AlphaFoldDB" id="A0A8H6MWW2"/>
<gene>
    <name evidence="2" type="ORF">CSOJ01_05880</name>
</gene>
<evidence type="ECO:0000256" key="1">
    <source>
        <dbReference type="SAM" id="MobiDB-lite"/>
    </source>
</evidence>
<protein>
    <submittedName>
        <fullName evidence="2">Uncharacterized protein</fullName>
    </submittedName>
</protein>
<feature type="compositionally biased region" description="Basic and acidic residues" evidence="1">
    <location>
        <begin position="50"/>
        <end position="59"/>
    </location>
</feature>
<feature type="region of interest" description="Disordered" evidence="1">
    <location>
        <begin position="337"/>
        <end position="380"/>
    </location>
</feature>
<feature type="region of interest" description="Disordered" evidence="1">
    <location>
        <begin position="1"/>
        <end position="74"/>
    </location>
</feature>
<comment type="caution">
    <text evidence="2">The sequence shown here is derived from an EMBL/GenBank/DDBJ whole genome shotgun (WGS) entry which is preliminary data.</text>
</comment>
<dbReference type="EMBL" id="WIGN01000077">
    <property type="protein sequence ID" value="KAF6811201.1"/>
    <property type="molecule type" value="Genomic_DNA"/>
</dbReference>
<proteinExistence type="predicted"/>
<evidence type="ECO:0000313" key="3">
    <source>
        <dbReference type="Proteomes" id="UP000652219"/>
    </source>
</evidence>